<dbReference type="KEGG" id="loa:LOAG_14967"/>
<accession>A0A1S0TGP0</accession>
<sequence>RNSVNCDSLMFDKDESSNEAIHKESGSSTASGLFMVTGNRRSANFHSNLDLT</sequence>
<dbReference type="InParanoid" id="A0A1S0TGP0"/>
<evidence type="ECO:0000313" key="1">
    <source>
        <dbReference type="EMBL" id="EFO13560.1"/>
    </source>
</evidence>
<organism evidence="1">
    <name type="scientific">Loa loa</name>
    <name type="common">Eye worm</name>
    <name type="synonym">Filaria loa</name>
    <dbReference type="NCBI Taxonomy" id="7209"/>
    <lineage>
        <taxon>Eukaryota</taxon>
        <taxon>Metazoa</taxon>
        <taxon>Ecdysozoa</taxon>
        <taxon>Nematoda</taxon>
        <taxon>Chromadorea</taxon>
        <taxon>Rhabditida</taxon>
        <taxon>Spirurina</taxon>
        <taxon>Spiruromorpha</taxon>
        <taxon>Filarioidea</taxon>
        <taxon>Onchocercidae</taxon>
        <taxon>Loa</taxon>
    </lineage>
</organism>
<protein>
    <submittedName>
        <fullName evidence="1">Uncharacterized protein</fullName>
    </submittedName>
</protein>
<reference evidence="1" key="1">
    <citation type="submission" date="2012-04" db="EMBL/GenBank/DDBJ databases">
        <title>The Genome Sequence of Loa loa.</title>
        <authorList>
            <consortium name="The Broad Institute Genome Sequencing Platform"/>
            <consortium name="Broad Institute Genome Sequencing Center for Infectious Disease"/>
            <person name="Nutman T.B."/>
            <person name="Fink D.L."/>
            <person name="Russ C."/>
            <person name="Young S."/>
            <person name="Zeng Q."/>
            <person name="Gargeya S."/>
            <person name="Alvarado L."/>
            <person name="Berlin A."/>
            <person name="Chapman S.B."/>
            <person name="Chen Z."/>
            <person name="Freedman E."/>
            <person name="Gellesch M."/>
            <person name="Goldberg J."/>
            <person name="Griggs A."/>
            <person name="Gujja S."/>
            <person name="Heilman E.R."/>
            <person name="Heiman D."/>
            <person name="Howarth C."/>
            <person name="Mehta T."/>
            <person name="Neiman D."/>
            <person name="Pearson M."/>
            <person name="Roberts A."/>
            <person name="Saif S."/>
            <person name="Shea T."/>
            <person name="Shenoy N."/>
            <person name="Sisk P."/>
            <person name="Stolte C."/>
            <person name="Sykes S."/>
            <person name="White J."/>
            <person name="Yandava C."/>
            <person name="Haas B."/>
            <person name="Henn M.R."/>
            <person name="Nusbaum C."/>
            <person name="Birren B."/>
        </authorList>
    </citation>
    <scope>NUCLEOTIDE SEQUENCE [LARGE SCALE GENOMIC DNA]</scope>
</reference>
<dbReference type="CTD" id="9952453"/>
<feature type="non-terminal residue" evidence="1">
    <location>
        <position position="52"/>
    </location>
</feature>
<dbReference type="RefSeq" id="XP_003150508.1">
    <property type="nucleotide sequence ID" value="XM_003150460.1"/>
</dbReference>
<dbReference type="EMBL" id="JH713474">
    <property type="protein sequence ID" value="EFO13560.1"/>
    <property type="molecule type" value="Genomic_DNA"/>
</dbReference>
<gene>
    <name evidence="1" type="ORF">LOAG_14967</name>
</gene>
<feature type="non-terminal residue" evidence="1">
    <location>
        <position position="1"/>
    </location>
</feature>
<name>A0A1S0TGP0_LOALO</name>
<dbReference type="OrthoDB" id="286233at2759"/>
<proteinExistence type="predicted"/>
<dbReference type="AlphaFoldDB" id="A0A1S0TGP0"/>
<dbReference type="GeneID" id="9952453"/>